<name>A0A1M4WDE9_9FIRM</name>
<dbReference type="Proteomes" id="UP000184404">
    <property type="component" value="Unassembled WGS sequence"/>
</dbReference>
<dbReference type="EMBL" id="FQUG01000004">
    <property type="protein sequence ID" value="SHE79180.1"/>
    <property type="molecule type" value="Genomic_DNA"/>
</dbReference>
<dbReference type="InterPro" id="IPR010982">
    <property type="entry name" value="Lambda_DNA-bd_dom_sf"/>
</dbReference>
<dbReference type="RefSeq" id="WP_234988281.1">
    <property type="nucleotide sequence ID" value="NZ_FQUG01000004.1"/>
</dbReference>
<sequence length="191" mass="22070">MSSVSAALLDDVKKYIDEYYIEEGLSDEILQCPEHAKAYELREFDIYEEESRFIEAPSMEKYTIAKNVKDRSLSDLLDEVDDTFSEALFRLIDAKGMKDSQVYKRANIDRRHFSKIRNNPDYQPSKNTALALAVALELNLDETKDFIGRAGYALSHSSKTDIIIEYFITREEYDIFTINETLFAFDQPCLG</sequence>
<protein>
    <recommendedName>
        <fullName evidence="3">XRE family transcriptional regulator</fullName>
    </recommendedName>
</protein>
<organism evidence="1 2">
    <name type="scientific">Schwartzia succinivorans DSM 10502</name>
    <dbReference type="NCBI Taxonomy" id="1123243"/>
    <lineage>
        <taxon>Bacteria</taxon>
        <taxon>Bacillati</taxon>
        <taxon>Bacillota</taxon>
        <taxon>Negativicutes</taxon>
        <taxon>Selenomonadales</taxon>
        <taxon>Selenomonadaceae</taxon>
        <taxon>Schwartzia</taxon>
    </lineage>
</organism>
<keyword evidence="2" id="KW-1185">Reference proteome</keyword>
<dbReference type="SUPFAM" id="SSF47413">
    <property type="entry name" value="lambda repressor-like DNA-binding domains"/>
    <property type="match status" value="1"/>
</dbReference>
<dbReference type="GO" id="GO:0003677">
    <property type="term" value="F:DNA binding"/>
    <property type="evidence" value="ECO:0007669"/>
    <property type="project" value="InterPro"/>
</dbReference>
<dbReference type="Gene3D" id="1.10.260.40">
    <property type="entry name" value="lambda repressor-like DNA-binding domains"/>
    <property type="match status" value="1"/>
</dbReference>
<evidence type="ECO:0008006" key="3">
    <source>
        <dbReference type="Google" id="ProtNLM"/>
    </source>
</evidence>
<reference evidence="1 2" key="1">
    <citation type="submission" date="2016-11" db="EMBL/GenBank/DDBJ databases">
        <authorList>
            <person name="Jaros S."/>
            <person name="Januszkiewicz K."/>
            <person name="Wedrychowicz H."/>
        </authorList>
    </citation>
    <scope>NUCLEOTIDE SEQUENCE [LARGE SCALE GENOMIC DNA]</scope>
    <source>
        <strain evidence="1 2">DSM 10502</strain>
    </source>
</reference>
<gene>
    <name evidence="1" type="ORF">SAMN02745190_01191</name>
</gene>
<dbReference type="STRING" id="1123243.SAMN02745190_01191"/>
<evidence type="ECO:0000313" key="1">
    <source>
        <dbReference type="EMBL" id="SHE79180.1"/>
    </source>
</evidence>
<evidence type="ECO:0000313" key="2">
    <source>
        <dbReference type="Proteomes" id="UP000184404"/>
    </source>
</evidence>
<accession>A0A1M4WDE9</accession>
<proteinExistence type="predicted"/>
<dbReference type="AlphaFoldDB" id="A0A1M4WDE9"/>